<dbReference type="InterPro" id="IPR042099">
    <property type="entry name" value="ANL_N_sf"/>
</dbReference>
<keyword evidence="6" id="KW-1185">Reference proteome</keyword>
<comment type="similarity">
    <text evidence="1">Belongs to the ATP-dependent AMP-binding enzyme family.</text>
</comment>
<dbReference type="Gene3D" id="3.40.50.12780">
    <property type="entry name" value="N-terminal domain of ligase-like"/>
    <property type="match status" value="1"/>
</dbReference>
<dbReference type="PANTHER" id="PTHR43201:SF5">
    <property type="entry name" value="MEDIUM-CHAIN ACYL-COA LIGASE ACSF2, MITOCHONDRIAL"/>
    <property type="match status" value="1"/>
</dbReference>
<dbReference type="AlphaFoldDB" id="A0A813G629"/>
<gene>
    <name evidence="5" type="ORF">PGLA1383_LOCUS39835</name>
</gene>
<accession>A0A813G629</accession>
<reference evidence="5" key="1">
    <citation type="submission" date="2021-02" db="EMBL/GenBank/DDBJ databases">
        <authorList>
            <person name="Dougan E. K."/>
            <person name="Rhodes N."/>
            <person name="Thang M."/>
            <person name="Chan C."/>
        </authorList>
    </citation>
    <scope>NUCLEOTIDE SEQUENCE</scope>
</reference>
<evidence type="ECO:0000313" key="6">
    <source>
        <dbReference type="Proteomes" id="UP000654075"/>
    </source>
</evidence>
<feature type="domain" description="AMP-dependent synthetase/ligase" evidence="3">
    <location>
        <begin position="18"/>
        <end position="210"/>
    </location>
</feature>
<dbReference type="EMBL" id="CAJNNV010027960">
    <property type="protein sequence ID" value="CAE8622390.1"/>
    <property type="molecule type" value="Genomic_DNA"/>
</dbReference>
<evidence type="ECO:0000313" key="5">
    <source>
        <dbReference type="EMBL" id="CAE8622390.1"/>
    </source>
</evidence>
<evidence type="ECO:0000259" key="3">
    <source>
        <dbReference type="Pfam" id="PF00501"/>
    </source>
</evidence>
<dbReference type="OrthoDB" id="10253115at2759"/>
<dbReference type="Pfam" id="PF00501">
    <property type="entry name" value="AMP-binding"/>
    <property type="match status" value="1"/>
</dbReference>
<keyword evidence="2" id="KW-0436">Ligase</keyword>
<dbReference type="CDD" id="cd04433">
    <property type="entry name" value="AFD_class_I"/>
    <property type="match status" value="1"/>
</dbReference>
<evidence type="ECO:0000256" key="1">
    <source>
        <dbReference type="ARBA" id="ARBA00006432"/>
    </source>
</evidence>
<evidence type="ECO:0000256" key="2">
    <source>
        <dbReference type="ARBA" id="ARBA00022598"/>
    </source>
</evidence>
<proteinExistence type="inferred from homology"/>
<comment type="caution">
    <text evidence="5">The sequence shown here is derived from an EMBL/GenBank/DDBJ whole genome shotgun (WGS) entry which is preliminary data.</text>
</comment>
<feature type="domain" description="AMP-binding enzyme C-terminal" evidence="4">
    <location>
        <begin position="263"/>
        <end position="334"/>
    </location>
</feature>
<dbReference type="GO" id="GO:0031956">
    <property type="term" value="F:medium-chain fatty acid-CoA ligase activity"/>
    <property type="evidence" value="ECO:0007669"/>
    <property type="project" value="TreeGrafter"/>
</dbReference>
<dbReference type="InterPro" id="IPR025110">
    <property type="entry name" value="AMP-bd_C"/>
</dbReference>
<dbReference type="PANTHER" id="PTHR43201">
    <property type="entry name" value="ACYL-COA SYNTHETASE"/>
    <property type="match status" value="1"/>
</dbReference>
<dbReference type="Gene3D" id="3.30.300.30">
    <property type="match status" value="1"/>
</dbReference>
<dbReference type="InterPro" id="IPR000873">
    <property type="entry name" value="AMP-dep_synth/lig_dom"/>
</dbReference>
<dbReference type="Proteomes" id="UP000654075">
    <property type="component" value="Unassembled WGS sequence"/>
</dbReference>
<dbReference type="GO" id="GO:0006631">
    <property type="term" value="P:fatty acid metabolic process"/>
    <property type="evidence" value="ECO:0007669"/>
    <property type="project" value="TreeGrafter"/>
</dbReference>
<sequence length="477" mass="51067">MYSRATLASIATPRNTALADHFASAAGDVALFWISMRGVGGTVLLLVQLIKGVTHIMVDSSPSGPSQWGPLIDKHKVNSFLLFGAAMNQFLQEMPTRCFNSVKQVCYGGSCFAAGLVRCSMKQFPNATFTQIYGLTEVFPISMLGHQHHTPEDKATVADNFRMASAGKPLGQGVFIEDLDLPGSGKPPPPEKDGVGQICAVAETVMMGYYKDPEKTREAMPDNKFVRTGDIGKIDQDGFLHIVGRIKDIIPSYGGFNVAPRDVEEVLYMHPSVGQAAVVGVYHPSGAGEAVVAWTTARAGAELTASALRRHCQEAGLPSWQMPDAIHVSSSPLPTVGSKIARQTLQGAEFRQRALLEDLSRARHRVLAGPEEDVQEQQHHPFNATCPAAAGEVSDEGGEAKVHNLSAFSASDAALFAQLLGGTAPLGDQLVLEARGLQLAGWLRLLEAMPREEHSAFLLQATSLLKQGKSFSCEGAP</sequence>
<dbReference type="SUPFAM" id="SSF56801">
    <property type="entry name" value="Acetyl-CoA synthetase-like"/>
    <property type="match status" value="1"/>
</dbReference>
<name>A0A813G629_POLGL</name>
<protein>
    <submittedName>
        <fullName evidence="5">Uncharacterized protein</fullName>
    </submittedName>
</protein>
<dbReference type="Pfam" id="PF13193">
    <property type="entry name" value="AMP-binding_C"/>
    <property type="match status" value="1"/>
</dbReference>
<evidence type="ECO:0000259" key="4">
    <source>
        <dbReference type="Pfam" id="PF13193"/>
    </source>
</evidence>
<dbReference type="InterPro" id="IPR045851">
    <property type="entry name" value="AMP-bd_C_sf"/>
</dbReference>
<organism evidence="5 6">
    <name type="scientific">Polarella glacialis</name>
    <name type="common">Dinoflagellate</name>
    <dbReference type="NCBI Taxonomy" id="89957"/>
    <lineage>
        <taxon>Eukaryota</taxon>
        <taxon>Sar</taxon>
        <taxon>Alveolata</taxon>
        <taxon>Dinophyceae</taxon>
        <taxon>Suessiales</taxon>
        <taxon>Suessiaceae</taxon>
        <taxon>Polarella</taxon>
    </lineage>
</organism>